<protein>
    <submittedName>
        <fullName evidence="1">Ribonuclease H-like superfamily protein</fullName>
    </submittedName>
</protein>
<evidence type="ECO:0000313" key="2">
    <source>
        <dbReference type="Proteomes" id="UP000325081"/>
    </source>
</evidence>
<dbReference type="OrthoDB" id="1087989at2759"/>
<proteinExistence type="predicted"/>
<accession>A0A5A7Q615</accession>
<gene>
    <name evidence="1" type="ORF">STAS_16092</name>
</gene>
<dbReference type="EMBL" id="BKCP01005661">
    <property type="protein sequence ID" value="GER39471.1"/>
    <property type="molecule type" value="Genomic_DNA"/>
</dbReference>
<dbReference type="Proteomes" id="UP000325081">
    <property type="component" value="Unassembled WGS sequence"/>
</dbReference>
<keyword evidence="2" id="KW-1185">Reference proteome</keyword>
<name>A0A5A7Q615_STRAF</name>
<dbReference type="AlphaFoldDB" id="A0A5A7Q615"/>
<comment type="caution">
    <text evidence="1">The sequence shown here is derived from an EMBL/GenBank/DDBJ whole genome shotgun (WGS) entry which is preliminary data.</text>
</comment>
<reference evidence="2" key="1">
    <citation type="journal article" date="2019" name="Curr. Biol.">
        <title>Genome Sequence of Striga asiatica Provides Insight into the Evolution of Plant Parasitism.</title>
        <authorList>
            <person name="Yoshida S."/>
            <person name="Kim S."/>
            <person name="Wafula E.K."/>
            <person name="Tanskanen J."/>
            <person name="Kim Y.M."/>
            <person name="Honaas L."/>
            <person name="Yang Z."/>
            <person name="Spallek T."/>
            <person name="Conn C.E."/>
            <person name="Ichihashi Y."/>
            <person name="Cheong K."/>
            <person name="Cui S."/>
            <person name="Der J.P."/>
            <person name="Gundlach H."/>
            <person name="Jiao Y."/>
            <person name="Hori C."/>
            <person name="Ishida J.K."/>
            <person name="Kasahara H."/>
            <person name="Kiba T."/>
            <person name="Kim M.S."/>
            <person name="Koo N."/>
            <person name="Laohavisit A."/>
            <person name="Lee Y.H."/>
            <person name="Lumba S."/>
            <person name="McCourt P."/>
            <person name="Mortimer J.C."/>
            <person name="Mutuku J.M."/>
            <person name="Nomura T."/>
            <person name="Sasaki-Sekimoto Y."/>
            <person name="Seto Y."/>
            <person name="Wang Y."/>
            <person name="Wakatake T."/>
            <person name="Sakakibara H."/>
            <person name="Demura T."/>
            <person name="Yamaguchi S."/>
            <person name="Yoneyama K."/>
            <person name="Manabe R.I."/>
            <person name="Nelson D.C."/>
            <person name="Schulman A.H."/>
            <person name="Timko M.P."/>
            <person name="dePamphilis C.W."/>
            <person name="Choi D."/>
            <person name="Shirasu K."/>
        </authorList>
    </citation>
    <scope>NUCLEOTIDE SEQUENCE [LARGE SCALE GENOMIC DNA]</scope>
    <source>
        <strain evidence="2">cv. UVA1</strain>
    </source>
</reference>
<sequence length="145" mass="16251">MVNQLLLNDGTTWNSDLITQLFDREVVEAILQIRTLNPNVDDCWMWAGNKKGLFSVSSTYTNLIQGKLNQMDQPEGNNSRAKACMADHHVGHDHLDGRDSDCGGLAVGFLPETDHATFRESKNPFAEEARVVWDFRQACGVRRGC</sequence>
<evidence type="ECO:0000313" key="1">
    <source>
        <dbReference type="EMBL" id="GER39471.1"/>
    </source>
</evidence>
<organism evidence="1 2">
    <name type="scientific">Striga asiatica</name>
    <name type="common">Asiatic witchweed</name>
    <name type="synonym">Buchnera asiatica</name>
    <dbReference type="NCBI Taxonomy" id="4170"/>
    <lineage>
        <taxon>Eukaryota</taxon>
        <taxon>Viridiplantae</taxon>
        <taxon>Streptophyta</taxon>
        <taxon>Embryophyta</taxon>
        <taxon>Tracheophyta</taxon>
        <taxon>Spermatophyta</taxon>
        <taxon>Magnoliopsida</taxon>
        <taxon>eudicotyledons</taxon>
        <taxon>Gunneridae</taxon>
        <taxon>Pentapetalae</taxon>
        <taxon>asterids</taxon>
        <taxon>lamiids</taxon>
        <taxon>Lamiales</taxon>
        <taxon>Orobanchaceae</taxon>
        <taxon>Buchnereae</taxon>
        <taxon>Striga</taxon>
    </lineage>
</organism>